<gene>
    <name evidence="1" type="ORF">SAMN05216521_100457</name>
</gene>
<dbReference type="EMBL" id="FOIO01000004">
    <property type="protein sequence ID" value="SET27654.1"/>
    <property type="molecule type" value="Genomic_DNA"/>
</dbReference>
<sequence length="301" mass="34661">MKIGLIDVDSHRWPNLCLMKLSACHKAQGDDVEWWMPEGRYDLVYKSRVFTDTYSKDRITVTNADKLVCGGTGYGPGPNLPDAVEHTRPDYGLYPQFPDTAYGFLTRGCPNRCGFCVVSGKEGAESVHVADLSEFWDGQKEIKLMDANLLACPDHERLIGQLAESRALVDFSQGLDIRLITPDNAALLNRVRTKTIHFAWDNPNVDLTGCFQRFSELSKIRDFRRKRVYVLTNYNSTHEQDLYRVDTLRRMGYDPYVMVYERPTAPPVTRHLQRWVNNKRIFRTVERFADYEPVKKLGGDR</sequence>
<dbReference type="RefSeq" id="WP_074661682.1">
    <property type="nucleotide sequence ID" value="NZ_FOIO01000004.1"/>
</dbReference>
<dbReference type="AlphaFoldDB" id="A0A1I0D616"/>
<evidence type="ECO:0008006" key="3">
    <source>
        <dbReference type="Google" id="ProtNLM"/>
    </source>
</evidence>
<proteinExistence type="predicted"/>
<comment type="caution">
    <text evidence="1">The sequence shown here is derived from an EMBL/GenBank/DDBJ whole genome shotgun (WGS) entry which is preliminary data.</text>
</comment>
<organism evidence="1 2">
    <name type="scientific">Enterocloster clostridioformis</name>
    <dbReference type="NCBI Taxonomy" id="1531"/>
    <lineage>
        <taxon>Bacteria</taxon>
        <taxon>Bacillati</taxon>
        <taxon>Bacillota</taxon>
        <taxon>Clostridia</taxon>
        <taxon>Lachnospirales</taxon>
        <taxon>Lachnospiraceae</taxon>
        <taxon>Enterocloster</taxon>
    </lineage>
</organism>
<reference evidence="1 2" key="1">
    <citation type="submission" date="2016-10" db="EMBL/GenBank/DDBJ databases">
        <authorList>
            <person name="Varghese N."/>
            <person name="Submissions S."/>
        </authorList>
    </citation>
    <scope>NUCLEOTIDE SEQUENCE [LARGE SCALE GENOMIC DNA]</scope>
    <source>
        <strain evidence="1 2">NLAE-zl-C196</strain>
    </source>
</reference>
<dbReference type="SUPFAM" id="SSF102114">
    <property type="entry name" value="Radical SAM enzymes"/>
    <property type="match status" value="1"/>
</dbReference>
<name>A0A1I0D616_9FIRM</name>
<dbReference type="InterPro" id="IPR058240">
    <property type="entry name" value="rSAM_sf"/>
</dbReference>
<evidence type="ECO:0000313" key="2">
    <source>
        <dbReference type="Proteomes" id="UP000182121"/>
    </source>
</evidence>
<dbReference type="GeneID" id="86054310"/>
<protein>
    <recommendedName>
        <fullName evidence="3">Radical SAM protein</fullName>
    </recommendedName>
</protein>
<dbReference type="Proteomes" id="UP000182121">
    <property type="component" value="Unassembled WGS sequence"/>
</dbReference>
<evidence type="ECO:0000313" key="1">
    <source>
        <dbReference type="EMBL" id="SET27654.1"/>
    </source>
</evidence>
<accession>A0A1I0D616</accession>